<sequence>MMYQKAFTLIEVMIVLTMMAILATMVFMSYQGYVVRAQLAEVFEQAGTYRTQFIASGQHCDAGREIGGNTRYIEKVVINATCRIEFKLRQQGIDAAIRGKSIAFDVYTGKCFSTDIYQRYLPKSCQGR</sequence>
<dbReference type="Proteomes" id="UP000023774">
    <property type="component" value="Unassembled WGS sequence"/>
</dbReference>
<dbReference type="GO" id="GO:0009289">
    <property type="term" value="C:pilus"/>
    <property type="evidence" value="ECO:0007669"/>
    <property type="project" value="InterPro"/>
</dbReference>
<dbReference type="GO" id="GO:0007155">
    <property type="term" value="P:cell adhesion"/>
    <property type="evidence" value="ECO:0007669"/>
    <property type="project" value="InterPro"/>
</dbReference>
<evidence type="ECO:0000256" key="6">
    <source>
        <dbReference type="ARBA" id="ARBA00023136"/>
    </source>
</evidence>
<comment type="caution">
    <text evidence="8">The sequence shown here is derived from an EMBL/GenBank/DDBJ whole genome shotgun (WGS) entry which is preliminary data.</text>
</comment>
<dbReference type="AlphaFoldDB" id="N9M6W5"/>
<keyword evidence="6 7" id="KW-0472">Membrane</keyword>
<evidence type="ECO:0000256" key="4">
    <source>
        <dbReference type="ARBA" id="ARBA00022692"/>
    </source>
</evidence>
<dbReference type="Pfam" id="PF00114">
    <property type="entry name" value="Pilin"/>
    <property type="match status" value="1"/>
</dbReference>
<dbReference type="InterPro" id="IPR012902">
    <property type="entry name" value="N_methyl_site"/>
</dbReference>
<evidence type="ECO:0000256" key="7">
    <source>
        <dbReference type="SAM" id="Phobius"/>
    </source>
</evidence>
<dbReference type="PRINTS" id="PR00885">
    <property type="entry name" value="BCTERIALGSPH"/>
</dbReference>
<dbReference type="SUPFAM" id="SSF54523">
    <property type="entry name" value="Pili subunits"/>
    <property type="match status" value="1"/>
</dbReference>
<dbReference type="InterPro" id="IPR002416">
    <property type="entry name" value="T2SS_protein-GspH"/>
</dbReference>
<dbReference type="InterPro" id="IPR001082">
    <property type="entry name" value="Pilin"/>
</dbReference>
<evidence type="ECO:0000313" key="8">
    <source>
        <dbReference type="EMBL" id="ENW86421.1"/>
    </source>
</evidence>
<dbReference type="Pfam" id="PF07963">
    <property type="entry name" value="N_methyl"/>
    <property type="match status" value="1"/>
</dbReference>
<comment type="subcellular location">
    <subcellularLocation>
        <location evidence="1">Membrane</location>
        <topology evidence="1">Single-pass membrane protein</topology>
    </subcellularLocation>
</comment>
<keyword evidence="4 7" id="KW-0812">Transmembrane</keyword>
<comment type="similarity">
    <text evidence="2">Belongs to the N-Me-Phe pilin family.</text>
</comment>
<feature type="transmembrane region" description="Helical" evidence="7">
    <location>
        <begin position="6"/>
        <end position="28"/>
    </location>
</feature>
<name>N9M6W5_9GAMM</name>
<dbReference type="GO" id="GO:0015627">
    <property type="term" value="C:type II protein secretion system complex"/>
    <property type="evidence" value="ECO:0007669"/>
    <property type="project" value="InterPro"/>
</dbReference>
<accession>N9M6W5</accession>
<keyword evidence="9" id="KW-1185">Reference proteome</keyword>
<protein>
    <recommendedName>
        <fullName evidence="10">Prepilin-type N-terminal cleavage/methylation domain-containing protein</fullName>
    </recommendedName>
</protein>
<proteinExistence type="inferred from homology"/>
<dbReference type="EMBL" id="APRJ01000011">
    <property type="protein sequence ID" value="ENW86421.1"/>
    <property type="molecule type" value="Genomic_DNA"/>
</dbReference>
<dbReference type="NCBIfam" id="TIGR02532">
    <property type="entry name" value="IV_pilin_GFxxxE"/>
    <property type="match status" value="1"/>
</dbReference>
<dbReference type="GO" id="GO:0015628">
    <property type="term" value="P:protein secretion by the type II secretion system"/>
    <property type="evidence" value="ECO:0007669"/>
    <property type="project" value="InterPro"/>
</dbReference>
<organism evidence="8 9">
    <name type="scientific">Acinetobacter pseudolwoffii</name>
    <dbReference type="NCBI Taxonomy" id="2053287"/>
    <lineage>
        <taxon>Bacteria</taxon>
        <taxon>Pseudomonadati</taxon>
        <taxon>Pseudomonadota</taxon>
        <taxon>Gammaproteobacteria</taxon>
        <taxon>Moraxellales</taxon>
        <taxon>Moraxellaceae</taxon>
        <taxon>Acinetobacter</taxon>
    </lineage>
</organism>
<dbReference type="Gene3D" id="3.30.700.10">
    <property type="entry name" value="Glycoprotein, Type 4 Pilin"/>
    <property type="match status" value="1"/>
</dbReference>
<dbReference type="PATRIC" id="fig|1217709.3.peg.1428"/>
<keyword evidence="5 7" id="KW-1133">Transmembrane helix</keyword>
<keyword evidence="3" id="KW-0488">Methylation</keyword>
<evidence type="ECO:0000256" key="1">
    <source>
        <dbReference type="ARBA" id="ARBA00004167"/>
    </source>
</evidence>
<gene>
    <name evidence="8" type="ORF">F906_01476</name>
</gene>
<reference evidence="8 9" key="1">
    <citation type="submission" date="2013-02" db="EMBL/GenBank/DDBJ databases">
        <title>The Genome Sequence of Acinetobacter sp. NIPH 713.</title>
        <authorList>
            <consortium name="The Broad Institute Genome Sequencing Platform"/>
            <consortium name="The Broad Institute Genome Sequencing Center for Infectious Disease"/>
            <person name="Cerqueira G."/>
            <person name="Feldgarden M."/>
            <person name="Courvalin P."/>
            <person name="Perichon B."/>
            <person name="Grillot-Courvalin C."/>
            <person name="Clermont D."/>
            <person name="Rocha E."/>
            <person name="Yoon E.-J."/>
            <person name="Nemec A."/>
            <person name="Walker B."/>
            <person name="Young S.K."/>
            <person name="Zeng Q."/>
            <person name="Gargeya S."/>
            <person name="Fitzgerald M."/>
            <person name="Haas B."/>
            <person name="Abouelleil A."/>
            <person name="Alvarado L."/>
            <person name="Arachchi H.M."/>
            <person name="Berlin A.M."/>
            <person name="Chapman S.B."/>
            <person name="Dewar J."/>
            <person name="Goldberg J."/>
            <person name="Griggs A."/>
            <person name="Gujja S."/>
            <person name="Hansen M."/>
            <person name="Howarth C."/>
            <person name="Imamovic A."/>
            <person name="Larimer J."/>
            <person name="McCowan C."/>
            <person name="Murphy C."/>
            <person name="Neiman D."/>
            <person name="Pearson M."/>
            <person name="Priest M."/>
            <person name="Roberts A."/>
            <person name="Saif S."/>
            <person name="Shea T."/>
            <person name="Sisk P."/>
            <person name="Sykes S."/>
            <person name="Wortman J."/>
            <person name="Nusbaum C."/>
            <person name="Birren B."/>
        </authorList>
    </citation>
    <scope>NUCLEOTIDE SEQUENCE [LARGE SCALE GENOMIC DNA]</scope>
    <source>
        <strain evidence="8 9">NIPH 713</strain>
    </source>
</reference>
<evidence type="ECO:0000256" key="2">
    <source>
        <dbReference type="ARBA" id="ARBA00005233"/>
    </source>
</evidence>
<dbReference type="GO" id="GO:0016020">
    <property type="term" value="C:membrane"/>
    <property type="evidence" value="ECO:0007669"/>
    <property type="project" value="UniProtKB-SubCell"/>
</dbReference>
<evidence type="ECO:0000256" key="3">
    <source>
        <dbReference type="ARBA" id="ARBA00022481"/>
    </source>
</evidence>
<dbReference type="HOGENOM" id="CLU_091705_4_0_6"/>
<evidence type="ECO:0008006" key="10">
    <source>
        <dbReference type="Google" id="ProtNLM"/>
    </source>
</evidence>
<evidence type="ECO:0000313" key="9">
    <source>
        <dbReference type="Proteomes" id="UP000023774"/>
    </source>
</evidence>
<dbReference type="InterPro" id="IPR045584">
    <property type="entry name" value="Pilin-like"/>
</dbReference>
<evidence type="ECO:0000256" key="5">
    <source>
        <dbReference type="ARBA" id="ARBA00022989"/>
    </source>
</evidence>